<dbReference type="STRING" id="128944.AWM75_04915"/>
<reference evidence="3 4" key="1">
    <citation type="journal article" date="2016" name="Genome Announc.">
        <title>Complete Genome Sequences of Aerococcus christensenii CCUG 28831T, Aerococcus sanguinicola CCUG 43001T, Aerococcus urinae CCUG 36881T, Aerococcus urinaeequi CCUG 28094T, Aerococcus urinaehominis CCUG 42038 BT, and Aerococcus viridans CCUG 4311T.</title>
        <authorList>
            <person name="Carkaci D."/>
            <person name="Dargis R."/>
            <person name="Nielsen X.C."/>
            <person name="Skovgaard O."/>
            <person name="Fuursted K."/>
            <person name="Christensen J.J."/>
        </authorList>
    </citation>
    <scope>NUCLEOTIDE SEQUENCE [LARGE SCALE GENOMIC DNA]</scope>
    <source>
        <strain evidence="3 4">CCUG42038B</strain>
    </source>
</reference>
<dbReference type="SMART" id="SM00257">
    <property type="entry name" value="LysM"/>
    <property type="match status" value="1"/>
</dbReference>
<gene>
    <name evidence="3" type="ORF">AWM75_04915</name>
</gene>
<dbReference type="PROSITE" id="PS51782">
    <property type="entry name" value="LYSM"/>
    <property type="match status" value="1"/>
</dbReference>
<accession>A0A109RHT3</accession>
<evidence type="ECO:0000313" key="4">
    <source>
        <dbReference type="Proteomes" id="UP000062260"/>
    </source>
</evidence>
<evidence type="ECO:0000256" key="2">
    <source>
        <dbReference type="SAM" id="SignalP"/>
    </source>
</evidence>
<evidence type="ECO:0000313" key="3">
    <source>
        <dbReference type="EMBL" id="AMB99371.1"/>
    </source>
</evidence>
<dbReference type="InterPro" id="IPR036779">
    <property type="entry name" value="LysM_dom_sf"/>
</dbReference>
<feature type="signal peptide" evidence="2">
    <location>
        <begin position="1"/>
        <end position="21"/>
    </location>
</feature>
<reference evidence="4" key="2">
    <citation type="submission" date="2016-01" db="EMBL/GenBank/DDBJ databases">
        <title>Six Aerococcus type strain genome sequencing and assembly using PacBio and Illumina Hiseq.</title>
        <authorList>
            <person name="Carkaci D."/>
            <person name="Dargis R."/>
            <person name="Nielsen X.C."/>
            <person name="Skovgaard O."/>
            <person name="Fuursted K."/>
            <person name="Christensen J.J."/>
        </authorList>
    </citation>
    <scope>NUCLEOTIDE SEQUENCE [LARGE SCALE GENOMIC DNA]</scope>
    <source>
        <strain evidence="4">CCUG42038B</strain>
    </source>
</reference>
<dbReference type="Gene3D" id="3.10.350.10">
    <property type="entry name" value="LysM domain"/>
    <property type="match status" value="1"/>
</dbReference>
<name>A0A109RHT3_9LACT</name>
<feature type="chain" id="PRO_5043545501" evidence="2">
    <location>
        <begin position="22"/>
        <end position="235"/>
    </location>
</feature>
<feature type="region of interest" description="Disordered" evidence="1">
    <location>
        <begin position="95"/>
        <end position="121"/>
    </location>
</feature>
<dbReference type="OrthoDB" id="9798935at2"/>
<organism evidence="3 4">
    <name type="scientific">Aerococcus urinaehominis</name>
    <dbReference type="NCBI Taxonomy" id="128944"/>
    <lineage>
        <taxon>Bacteria</taxon>
        <taxon>Bacillati</taxon>
        <taxon>Bacillota</taxon>
        <taxon>Bacilli</taxon>
        <taxon>Lactobacillales</taxon>
        <taxon>Aerococcaceae</taxon>
        <taxon>Aerococcus</taxon>
    </lineage>
</organism>
<evidence type="ECO:0000256" key="1">
    <source>
        <dbReference type="SAM" id="MobiDB-lite"/>
    </source>
</evidence>
<dbReference type="RefSeq" id="WP_067978974.1">
    <property type="nucleotide sequence ID" value="NZ_CP014163.1"/>
</dbReference>
<dbReference type="EMBL" id="CP014163">
    <property type="protein sequence ID" value="AMB99371.1"/>
    <property type="molecule type" value="Genomic_DNA"/>
</dbReference>
<dbReference type="SUPFAM" id="SSF54106">
    <property type="entry name" value="LysM domain"/>
    <property type="match status" value="1"/>
</dbReference>
<dbReference type="Proteomes" id="UP000062260">
    <property type="component" value="Chromosome"/>
</dbReference>
<dbReference type="InterPro" id="IPR018392">
    <property type="entry name" value="LysM"/>
</dbReference>
<dbReference type="Pfam" id="PF01476">
    <property type="entry name" value="LysM"/>
    <property type="match status" value="1"/>
</dbReference>
<dbReference type="CDD" id="cd00118">
    <property type="entry name" value="LysM"/>
    <property type="match status" value="1"/>
</dbReference>
<feature type="compositionally biased region" description="Polar residues" evidence="1">
    <location>
        <begin position="95"/>
        <end position="109"/>
    </location>
</feature>
<keyword evidence="2" id="KW-0732">Signal</keyword>
<protein>
    <submittedName>
        <fullName evidence="3">Uncharacterized protein</fullName>
    </submittedName>
</protein>
<dbReference type="KEGG" id="auh:AWM75_04915"/>
<sequence>MKLNKVILSAGLAASFVAAYQANQTSVAASGWQARTVVQVAADIKDNGQAKYYQVQAGDTLATIAKAMAVDLQDLAKENEIADVNIIEVGQELTSNQPGQASDTSQASDQVAPASDQATTSQSAYAPQASYAYSSASYYEEVPVSEPVNYGASYVASTSGSEAAAKEWIAQRESGGSYTAYNAAGGYYGRYQLNPSLVAYGASPAEQEAAADQYVADRYGSWTNAQNFWQANGWY</sequence>
<proteinExistence type="predicted"/>
<keyword evidence="4" id="KW-1185">Reference proteome</keyword>
<dbReference type="AlphaFoldDB" id="A0A109RHT3"/>